<evidence type="ECO:0000259" key="1">
    <source>
        <dbReference type="Pfam" id="PF09347"/>
    </source>
</evidence>
<organism evidence="2 3">
    <name type="scientific">Geotalea uraniireducens</name>
    <dbReference type="NCBI Taxonomy" id="351604"/>
    <lineage>
        <taxon>Bacteria</taxon>
        <taxon>Pseudomonadati</taxon>
        <taxon>Thermodesulfobacteriota</taxon>
        <taxon>Desulfuromonadia</taxon>
        <taxon>Geobacterales</taxon>
        <taxon>Geobacteraceae</taxon>
        <taxon>Geotalea</taxon>
    </lineage>
</organism>
<dbReference type="RefSeq" id="WP_282001085.1">
    <property type="nucleotide sequence ID" value="NZ_AP027151.1"/>
</dbReference>
<dbReference type="EMBL" id="AP027151">
    <property type="protein sequence ID" value="BDV41136.1"/>
    <property type="molecule type" value="Genomic_DNA"/>
</dbReference>
<evidence type="ECO:0000313" key="2">
    <source>
        <dbReference type="EMBL" id="BDV41136.1"/>
    </source>
</evidence>
<dbReference type="PANTHER" id="PTHR31527">
    <property type="entry name" value="RE64534P"/>
    <property type="match status" value="1"/>
</dbReference>
<dbReference type="InterPro" id="IPR018959">
    <property type="entry name" value="DUF1989"/>
</dbReference>
<accession>A0ABN6VPS1</accession>
<reference evidence="2 3" key="1">
    <citation type="submission" date="2022-12" db="EMBL/GenBank/DDBJ databases">
        <title>Polyphasic characterization of Geotalea uranireducens NIT-SL11 newly isolated from a complex of sewage sludge and microbially reduced graphene oxide.</title>
        <authorList>
            <person name="Xie L."/>
            <person name="Yoshida N."/>
            <person name="Meng L."/>
        </authorList>
    </citation>
    <scope>NUCLEOTIDE SEQUENCE [LARGE SCALE GENOMIC DNA]</scope>
    <source>
        <strain evidence="2 3">NIT-SL11</strain>
    </source>
</reference>
<sequence length="240" mass="26641">MNIDPKLILFEETMPGGWNRSHLLKRGTALRLTDLEGGANMAAIFYNAHNPTERYNMPDTLKAQFISCIGKGCACYSDLGRILVSVLDDSCGWHDTISGVSNARTNERRYGSRSYQEARNGYYRNGHDALLLELAKHGLGKRDLVAPVNFFTKIAVDETGAMSFVAGNSRAGAFVDLQAEMDTLVVLCSCPHPMDPTPEYAPKPVRLTVWRSAIAPEENPCRTFCPQNERGFINTVEYCL</sequence>
<proteinExistence type="predicted"/>
<feature type="domain" description="DUF1989" evidence="1">
    <location>
        <begin position="12"/>
        <end position="184"/>
    </location>
</feature>
<protein>
    <submittedName>
        <fullName evidence="2">Urea carboxylase</fullName>
    </submittedName>
</protein>
<gene>
    <name evidence="2" type="ORF">GURASL_00590</name>
</gene>
<evidence type="ECO:0000313" key="3">
    <source>
        <dbReference type="Proteomes" id="UP001317705"/>
    </source>
</evidence>
<keyword evidence="3" id="KW-1185">Reference proteome</keyword>
<name>A0ABN6VPS1_9BACT</name>
<dbReference type="Proteomes" id="UP001317705">
    <property type="component" value="Chromosome"/>
</dbReference>
<dbReference type="PANTHER" id="PTHR31527:SF0">
    <property type="entry name" value="RE64534P"/>
    <property type="match status" value="1"/>
</dbReference>
<dbReference type="InterPro" id="IPR017792">
    <property type="entry name" value="UAAP1"/>
</dbReference>
<dbReference type="Pfam" id="PF09347">
    <property type="entry name" value="DUF1989"/>
    <property type="match status" value="1"/>
</dbReference>
<dbReference type="NCBIfam" id="TIGR03425">
    <property type="entry name" value="urea_degr_2"/>
    <property type="match status" value="1"/>
</dbReference>